<protein>
    <recommendedName>
        <fullName evidence="1">Thioesterase domain-containing protein</fullName>
    </recommendedName>
</protein>
<reference evidence="2" key="2">
    <citation type="journal article" date="2023" name="IMA Fungus">
        <title>Comparative genomic study of the Penicillium genus elucidates a diverse pangenome and 15 lateral gene transfer events.</title>
        <authorList>
            <person name="Petersen C."/>
            <person name="Sorensen T."/>
            <person name="Nielsen M.R."/>
            <person name="Sondergaard T.E."/>
            <person name="Sorensen J.L."/>
            <person name="Fitzpatrick D.A."/>
            <person name="Frisvad J.C."/>
            <person name="Nielsen K.L."/>
        </authorList>
    </citation>
    <scope>NUCLEOTIDE SEQUENCE</scope>
    <source>
        <strain evidence="2">IBT 26290</strain>
    </source>
</reference>
<name>A0A9W9IBU7_9EURO</name>
<dbReference type="GeneID" id="81421688"/>
<dbReference type="GO" id="GO:0017000">
    <property type="term" value="P:antibiotic biosynthetic process"/>
    <property type="evidence" value="ECO:0007669"/>
    <property type="project" value="UniProtKB-ARBA"/>
</dbReference>
<evidence type="ECO:0000313" key="2">
    <source>
        <dbReference type="EMBL" id="KAJ5174510.1"/>
    </source>
</evidence>
<proteinExistence type="predicted"/>
<dbReference type="EMBL" id="JAPQKN010000001">
    <property type="protein sequence ID" value="KAJ5174510.1"/>
    <property type="molecule type" value="Genomic_DNA"/>
</dbReference>
<dbReference type="Proteomes" id="UP001149163">
    <property type="component" value="Unassembled WGS sequence"/>
</dbReference>
<keyword evidence="3" id="KW-1185">Reference proteome</keyword>
<dbReference type="RefSeq" id="XP_056546118.1">
    <property type="nucleotide sequence ID" value="XM_056682512.1"/>
</dbReference>
<dbReference type="AlphaFoldDB" id="A0A9W9IBU7"/>
<organism evidence="2 3">
    <name type="scientific">Penicillium canariense</name>
    <dbReference type="NCBI Taxonomy" id="189055"/>
    <lineage>
        <taxon>Eukaryota</taxon>
        <taxon>Fungi</taxon>
        <taxon>Dikarya</taxon>
        <taxon>Ascomycota</taxon>
        <taxon>Pezizomycotina</taxon>
        <taxon>Eurotiomycetes</taxon>
        <taxon>Eurotiomycetidae</taxon>
        <taxon>Eurotiales</taxon>
        <taxon>Aspergillaceae</taxon>
        <taxon>Penicillium</taxon>
    </lineage>
</organism>
<dbReference type="GO" id="GO:0072330">
    <property type="term" value="P:monocarboxylic acid biosynthetic process"/>
    <property type="evidence" value="ECO:0007669"/>
    <property type="project" value="UniProtKB-ARBA"/>
</dbReference>
<dbReference type="Gene3D" id="3.40.50.1820">
    <property type="entry name" value="alpha/beta hydrolase"/>
    <property type="match status" value="1"/>
</dbReference>
<sequence length="175" mass="19145">MGVVYAHLVKSIIPSGNIILGGWSLGGSLALEVASRLMKLPQYMVQGVILIDSVFLSNTVKAHTPTNLDEFVASFKFPPQMPDTVLAQAKQCVLHSYEAQQGWQPPPLASRPPAVLLRATEPINPHKADMHFLDSARDSKYLGWEDCDSSFIVACLEVPGNHFTLFDSPNSDTPE</sequence>
<feature type="domain" description="Thioesterase" evidence="1">
    <location>
        <begin position="4"/>
        <end position="166"/>
    </location>
</feature>
<comment type="caution">
    <text evidence="2">The sequence shown here is derived from an EMBL/GenBank/DDBJ whole genome shotgun (WGS) entry which is preliminary data.</text>
</comment>
<dbReference type="Pfam" id="PF00975">
    <property type="entry name" value="Thioesterase"/>
    <property type="match status" value="1"/>
</dbReference>
<accession>A0A9W9IBU7</accession>
<evidence type="ECO:0000313" key="3">
    <source>
        <dbReference type="Proteomes" id="UP001149163"/>
    </source>
</evidence>
<dbReference type="InterPro" id="IPR001031">
    <property type="entry name" value="Thioesterase"/>
</dbReference>
<gene>
    <name evidence="2" type="ORF">N7482_000387</name>
</gene>
<dbReference type="SUPFAM" id="SSF53474">
    <property type="entry name" value="alpha/beta-Hydrolases"/>
    <property type="match status" value="1"/>
</dbReference>
<reference evidence="2" key="1">
    <citation type="submission" date="2022-11" db="EMBL/GenBank/DDBJ databases">
        <authorList>
            <person name="Petersen C."/>
        </authorList>
    </citation>
    <scope>NUCLEOTIDE SEQUENCE</scope>
    <source>
        <strain evidence="2">IBT 26290</strain>
    </source>
</reference>
<dbReference type="OrthoDB" id="10253869at2759"/>
<evidence type="ECO:0000259" key="1">
    <source>
        <dbReference type="Pfam" id="PF00975"/>
    </source>
</evidence>
<dbReference type="InterPro" id="IPR029058">
    <property type="entry name" value="AB_hydrolase_fold"/>
</dbReference>